<feature type="binding site" description="axial binding residue" evidence="9">
    <location>
        <position position="428"/>
    </location>
    <ligand>
        <name>heme</name>
        <dbReference type="ChEBI" id="CHEBI:30413"/>
    </ligand>
    <ligandPart>
        <name>Fe</name>
        <dbReference type="ChEBI" id="CHEBI:18248"/>
    </ligandPart>
</feature>
<dbReference type="PANTHER" id="PTHR46300:SF7">
    <property type="entry name" value="P450, PUTATIVE (EUROFUNG)-RELATED"/>
    <property type="match status" value="1"/>
</dbReference>
<protein>
    <submittedName>
        <fullName evidence="12">CyP450 monooxygenase</fullName>
    </submittedName>
</protein>
<dbReference type="PROSITE" id="PS00086">
    <property type="entry name" value="CYTOCHROME_P450"/>
    <property type="match status" value="1"/>
</dbReference>
<evidence type="ECO:0000256" key="6">
    <source>
        <dbReference type="ARBA" id="ARBA00023002"/>
    </source>
</evidence>
<comment type="cofactor">
    <cofactor evidence="1 9">
        <name>heme</name>
        <dbReference type="ChEBI" id="CHEBI:30413"/>
    </cofactor>
</comment>
<name>A0A8K0UI22_9AGAR</name>
<dbReference type="Gene3D" id="1.10.630.10">
    <property type="entry name" value="Cytochrome P450"/>
    <property type="match status" value="1"/>
</dbReference>
<comment type="similarity">
    <text evidence="3 10">Belongs to the cytochrome P450 family.</text>
</comment>
<keyword evidence="8 10" id="KW-0503">Monooxygenase</keyword>
<evidence type="ECO:0000256" key="5">
    <source>
        <dbReference type="ARBA" id="ARBA00022723"/>
    </source>
</evidence>
<dbReference type="Proteomes" id="UP000813824">
    <property type="component" value="Unassembled WGS sequence"/>
</dbReference>
<evidence type="ECO:0000256" key="10">
    <source>
        <dbReference type="RuleBase" id="RU000461"/>
    </source>
</evidence>
<dbReference type="InterPro" id="IPR036396">
    <property type="entry name" value="Cyt_P450_sf"/>
</dbReference>
<dbReference type="GO" id="GO:0005506">
    <property type="term" value="F:iron ion binding"/>
    <property type="evidence" value="ECO:0007669"/>
    <property type="project" value="InterPro"/>
</dbReference>
<dbReference type="PRINTS" id="PR00385">
    <property type="entry name" value="P450"/>
</dbReference>
<dbReference type="EMBL" id="JAEVFJ010000029">
    <property type="protein sequence ID" value="KAH8093203.1"/>
    <property type="molecule type" value="Genomic_DNA"/>
</dbReference>
<evidence type="ECO:0000313" key="13">
    <source>
        <dbReference type="Proteomes" id="UP000813824"/>
    </source>
</evidence>
<dbReference type="InterPro" id="IPR017972">
    <property type="entry name" value="Cyt_P450_CS"/>
</dbReference>
<sequence length="500" mass="56408">MLSIALGLLVFFIAVSRLRRSRPSILLPPGPKPWPIIGNALDMPTVRPWEKYRGWCKRYDSDIIFLQLPTQPVIVLGSAKAVSDLLDKRSNLYSDRVTSVVVEMMGWDFNIATMPYNDRWRAHRRVFHQHFHRGTVDKYQSVQLQQVRALLSWILDDPTNTRKHVRQFVTSVIFFVAYGRKIASMDDEYVTLAEIAVDGVSQALVPGAWWVEFLPFLKHVPSWVPGTTSKKLAEKYRPHVINMINKPYEEVKVALVRTSHEKKYQGTEEEAKYEEIARNVTGIAYAAGADTTTSGCLTFLLAMAQFPKVQRRAQAELDRVVGPTRLPQFADFGQMPYIRAIVMETLRWLPVGPFGVPHMVISDDVYNGFHIPKGSLIVPDVWSILHNEEDYPEPDEFKPERFLDEQGNVDPKVRDPATIAFGFGRRICLGRYFSNNTLSILIASILHVFDITAGVDVTGQAVELSTVMEGGAVLMPKDVPCGLKPRSATAAQMILTARIA</sequence>
<feature type="chain" id="PRO_5035471693" evidence="11">
    <location>
        <begin position="21"/>
        <end position="500"/>
    </location>
</feature>
<evidence type="ECO:0000256" key="11">
    <source>
        <dbReference type="SAM" id="SignalP"/>
    </source>
</evidence>
<evidence type="ECO:0000256" key="7">
    <source>
        <dbReference type="ARBA" id="ARBA00023004"/>
    </source>
</evidence>
<accession>A0A8K0UI22</accession>
<keyword evidence="11" id="KW-0732">Signal</keyword>
<dbReference type="InterPro" id="IPR050364">
    <property type="entry name" value="Cytochrome_P450_fung"/>
</dbReference>
<evidence type="ECO:0000256" key="4">
    <source>
        <dbReference type="ARBA" id="ARBA00022617"/>
    </source>
</evidence>
<dbReference type="GO" id="GO:0004497">
    <property type="term" value="F:monooxygenase activity"/>
    <property type="evidence" value="ECO:0007669"/>
    <property type="project" value="UniProtKB-KW"/>
</dbReference>
<evidence type="ECO:0000256" key="8">
    <source>
        <dbReference type="ARBA" id="ARBA00023033"/>
    </source>
</evidence>
<reference evidence="12" key="1">
    <citation type="journal article" date="2021" name="New Phytol.">
        <title>Evolutionary innovations through gain and loss of genes in the ectomycorrhizal Boletales.</title>
        <authorList>
            <person name="Wu G."/>
            <person name="Miyauchi S."/>
            <person name="Morin E."/>
            <person name="Kuo A."/>
            <person name="Drula E."/>
            <person name="Varga T."/>
            <person name="Kohler A."/>
            <person name="Feng B."/>
            <person name="Cao Y."/>
            <person name="Lipzen A."/>
            <person name="Daum C."/>
            <person name="Hundley H."/>
            <person name="Pangilinan J."/>
            <person name="Johnson J."/>
            <person name="Barry K."/>
            <person name="LaButti K."/>
            <person name="Ng V."/>
            <person name="Ahrendt S."/>
            <person name="Min B."/>
            <person name="Choi I.G."/>
            <person name="Park H."/>
            <person name="Plett J.M."/>
            <person name="Magnuson J."/>
            <person name="Spatafora J.W."/>
            <person name="Nagy L.G."/>
            <person name="Henrissat B."/>
            <person name="Grigoriev I.V."/>
            <person name="Yang Z.L."/>
            <person name="Xu J."/>
            <person name="Martin F.M."/>
        </authorList>
    </citation>
    <scope>NUCLEOTIDE SEQUENCE</scope>
    <source>
        <strain evidence="12">KKN 215</strain>
    </source>
</reference>
<organism evidence="12 13">
    <name type="scientific">Cristinia sonorae</name>
    <dbReference type="NCBI Taxonomy" id="1940300"/>
    <lineage>
        <taxon>Eukaryota</taxon>
        <taxon>Fungi</taxon>
        <taxon>Dikarya</taxon>
        <taxon>Basidiomycota</taxon>
        <taxon>Agaricomycotina</taxon>
        <taxon>Agaricomycetes</taxon>
        <taxon>Agaricomycetidae</taxon>
        <taxon>Agaricales</taxon>
        <taxon>Pleurotineae</taxon>
        <taxon>Stephanosporaceae</taxon>
        <taxon>Cristinia</taxon>
    </lineage>
</organism>
<evidence type="ECO:0000256" key="9">
    <source>
        <dbReference type="PIRSR" id="PIRSR602401-1"/>
    </source>
</evidence>
<dbReference type="Pfam" id="PF00067">
    <property type="entry name" value="p450"/>
    <property type="match status" value="1"/>
</dbReference>
<evidence type="ECO:0000256" key="1">
    <source>
        <dbReference type="ARBA" id="ARBA00001971"/>
    </source>
</evidence>
<keyword evidence="5 9" id="KW-0479">Metal-binding</keyword>
<dbReference type="InterPro" id="IPR001128">
    <property type="entry name" value="Cyt_P450"/>
</dbReference>
<dbReference type="CDD" id="cd11065">
    <property type="entry name" value="CYP64-like"/>
    <property type="match status" value="1"/>
</dbReference>
<evidence type="ECO:0000256" key="3">
    <source>
        <dbReference type="ARBA" id="ARBA00010617"/>
    </source>
</evidence>
<keyword evidence="13" id="KW-1185">Reference proteome</keyword>
<dbReference type="AlphaFoldDB" id="A0A8K0UI22"/>
<dbReference type="GO" id="GO:0020037">
    <property type="term" value="F:heme binding"/>
    <property type="evidence" value="ECO:0007669"/>
    <property type="project" value="InterPro"/>
</dbReference>
<gene>
    <name evidence="12" type="ORF">BXZ70DRAFT_897676</name>
</gene>
<comment type="pathway">
    <text evidence="2">Secondary metabolite biosynthesis.</text>
</comment>
<keyword evidence="7 9" id="KW-0408">Iron</keyword>
<feature type="signal peptide" evidence="11">
    <location>
        <begin position="1"/>
        <end position="20"/>
    </location>
</feature>
<dbReference type="OrthoDB" id="2789670at2759"/>
<proteinExistence type="inferred from homology"/>
<evidence type="ECO:0000256" key="2">
    <source>
        <dbReference type="ARBA" id="ARBA00005179"/>
    </source>
</evidence>
<comment type="caution">
    <text evidence="12">The sequence shown here is derived from an EMBL/GenBank/DDBJ whole genome shotgun (WGS) entry which is preliminary data.</text>
</comment>
<dbReference type="SUPFAM" id="SSF48264">
    <property type="entry name" value="Cytochrome P450"/>
    <property type="match status" value="1"/>
</dbReference>
<keyword evidence="4 9" id="KW-0349">Heme</keyword>
<evidence type="ECO:0000313" key="12">
    <source>
        <dbReference type="EMBL" id="KAH8093203.1"/>
    </source>
</evidence>
<keyword evidence="6 10" id="KW-0560">Oxidoreductase</keyword>
<dbReference type="PRINTS" id="PR00463">
    <property type="entry name" value="EP450I"/>
</dbReference>
<dbReference type="GO" id="GO:0016705">
    <property type="term" value="F:oxidoreductase activity, acting on paired donors, with incorporation or reduction of molecular oxygen"/>
    <property type="evidence" value="ECO:0007669"/>
    <property type="project" value="InterPro"/>
</dbReference>
<dbReference type="InterPro" id="IPR002401">
    <property type="entry name" value="Cyt_P450_E_grp-I"/>
</dbReference>
<dbReference type="PANTHER" id="PTHR46300">
    <property type="entry name" value="P450, PUTATIVE (EUROFUNG)-RELATED-RELATED"/>
    <property type="match status" value="1"/>
</dbReference>